<feature type="domain" description="NADPH-dependent FMN reductase-like" evidence="1">
    <location>
        <begin position="10"/>
        <end position="127"/>
    </location>
</feature>
<evidence type="ECO:0000313" key="2">
    <source>
        <dbReference type="EMBL" id="BDR52518.1"/>
    </source>
</evidence>
<dbReference type="Gene3D" id="3.40.50.360">
    <property type="match status" value="1"/>
</dbReference>
<accession>A0ABN6SBC3</accession>
<dbReference type="SUPFAM" id="SSF52218">
    <property type="entry name" value="Flavoproteins"/>
    <property type="match status" value="1"/>
</dbReference>
<keyword evidence="3" id="KW-1185">Reference proteome</keyword>
<dbReference type="InterPro" id="IPR005025">
    <property type="entry name" value="FMN_Rdtase-like_dom"/>
</dbReference>
<organism evidence="2 3">
    <name type="scientific">Bombiscardovia nodaiensis</name>
    <dbReference type="NCBI Taxonomy" id="2932181"/>
    <lineage>
        <taxon>Bacteria</taxon>
        <taxon>Bacillati</taxon>
        <taxon>Actinomycetota</taxon>
        <taxon>Actinomycetes</taxon>
        <taxon>Bifidobacteriales</taxon>
        <taxon>Bifidobacteriaceae</taxon>
        <taxon>Bombiscardovia</taxon>
    </lineage>
</organism>
<dbReference type="Proteomes" id="UP001321766">
    <property type="component" value="Chromosome"/>
</dbReference>
<sequence>MNIITTVFVNASQHAKGATSEMGRQYLRGNDYQQLNLVEYRINQLNQQYQGDQFSQVFSQLKAADWIVLGTPVYWHHMSAYLQTLLERLSQDDDFDALRGKRLSILIQGSDPSDTIGPVTRIIQRFAGVAKMEFVDLQEA</sequence>
<proteinExistence type="predicted"/>
<dbReference type="InterPro" id="IPR029039">
    <property type="entry name" value="Flavoprotein-like_sf"/>
</dbReference>
<name>A0ABN6SBC3_9BIFI</name>
<protein>
    <recommendedName>
        <fullName evidence="1">NADPH-dependent FMN reductase-like domain-containing protein</fullName>
    </recommendedName>
</protein>
<evidence type="ECO:0000259" key="1">
    <source>
        <dbReference type="Pfam" id="PF03358"/>
    </source>
</evidence>
<gene>
    <name evidence="2" type="ORF">KIM372_04250</name>
</gene>
<dbReference type="EMBL" id="AP026798">
    <property type="protein sequence ID" value="BDR52518.1"/>
    <property type="molecule type" value="Genomic_DNA"/>
</dbReference>
<reference evidence="2 3" key="1">
    <citation type="journal article" date="2023" name="Microbiol. Spectr.">
        <title>Symbiosis of Carpenter Bees with Uncharacterized Lactic Acid Bacteria Showing NAD Auxotrophy.</title>
        <authorList>
            <person name="Kawasaki S."/>
            <person name="Ozawa K."/>
            <person name="Mori T."/>
            <person name="Yamamoto A."/>
            <person name="Ito M."/>
            <person name="Ohkuma M."/>
            <person name="Sakamoto M."/>
            <person name="Matsutani M."/>
        </authorList>
    </citation>
    <scope>NUCLEOTIDE SEQUENCE [LARGE SCALE GENOMIC DNA]</scope>
    <source>
        <strain evidence="2 3">Kim37-2</strain>
    </source>
</reference>
<dbReference type="Pfam" id="PF03358">
    <property type="entry name" value="FMN_red"/>
    <property type="match status" value="1"/>
</dbReference>
<evidence type="ECO:0000313" key="3">
    <source>
        <dbReference type="Proteomes" id="UP001321766"/>
    </source>
</evidence>